<dbReference type="PANTHER" id="PTHR30136:SF33">
    <property type="entry name" value="TRANSCRIPTIONAL REGULATORY PROTEIN"/>
    <property type="match status" value="1"/>
</dbReference>
<dbReference type="InterPro" id="IPR005471">
    <property type="entry name" value="Tscrpt_reg_IclR_N"/>
</dbReference>
<keyword evidence="1" id="KW-0805">Transcription regulation</keyword>
<reference evidence="6 7" key="1">
    <citation type="submission" date="2018-07" db="EMBL/GenBank/DDBJ databases">
        <authorList>
            <person name="Peeters C."/>
        </authorList>
    </citation>
    <scope>NUCLEOTIDE SEQUENCE [LARGE SCALE GENOMIC DNA]</scope>
    <source>
        <strain evidence="6 7">LMG 30378</strain>
    </source>
</reference>
<dbReference type="InterPro" id="IPR036388">
    <property type="entry name" value="WH-like_DNA-bd_sf"/>
</dbReference>
<evidence type="ECO:0000256" key="3">
    <source>
        <dbReference type="ARBA" id="ARBA00023163"/>
    </source>
</evidence>
<dbReference type="Gene3D" id="1.10.10.10">
    <property type="entry name" value="Winged helix-like DNA-binding domain superfamily/Winged helix DNA-binding domain"/>
    <property type="match status" value="1"/>
</dbReference>
<feature type="domain" description="IclR-ED" evidence="5">
    <location>
        <begin position="85"/>
        <end position="269"/>
    </location>
</feature>
<proteinExistence type="predicted"/>
<dbReference type="PANTHER" id="PTHR30136">
    <property type="entry name" value="HELIX-TURN-HELIX TRANSCRIPTIONAL REGULATOR, ICLR FAMILY"/>
    <property type="match status" value="1"/>
</dbReference>
<dbReference type="SUPFAM" id="SSF46785">
    <property type="entry name" value="Winged helix' DNA-binding domain"/>
    <property type="match status" value="1"/>
</dbReference>
<dbReference type="GO" id="GO:0003700">
    <property type="term" value="F:DNA-binding transcription factor activity"/>
    <property type="evidence" value="ECO:0007669"/>
    <property type="project" value="TreeGrafter"/>
</dbReference>
<gene>
    <name evidence="6" type="primary">tsaQ1_7</name>
    <name evidence="6" type="ORF">AVE30378_05987</name>
</gene>
<name>A0A446D0J5_9BURK</name>
<dbReference type="SUPFAM" id="SSF55781">
    <property type="entry name" value="GAF domain-like"/>
    <property type="match status" value="1"/>
</dbReference>
<dbReference type="Gene3D" id="3.30.450.40">
    <property type="match status" value="1"/>
</dbReference>
<feature type="domain" description="HTH iclR-type" evidence="4">
    <location>
        <begin position="22"/>
        <end position="84"/>
    </location>
</feature>
<dbReference type="SMART" id="SM00346">
    <property type="entry name" value="HTH_ICLR"/>
    <property type="match status" value="1"/>
</dbReference>
<keyword evidence="2" id="KW-0238">DNA-binding</keyword>
<dbReference type="Pfam" id="PF01614">
    <property type="entry name" value="IclR_C"/>
    <property type="match status" value="1"/>
</dbReference>
<dbReference type="PROSITE" id="PS51078">
    <property type="entry name" value="ICLR_ED"/>
    <property type="match status" value="1"/>
</dbReference>
<dbReference type="InterPro" id="IPR036390">
    <property type="entry name" value="WH_DNA-bd_sf"/>
</dbReference>
<dbReference type="InterPro" id="IPR029016">
    <property type="entry name" value="GAF-like_dom_sf"/>
</dbReference>
<evidence type="ECO:0000313" key="7">
    <source>
        <dbReference type="Proteomes" id="UP000289465"/>
    </source>
</evidence>
<dbReference type="GO" id="GO:0045892">
    <property type="term" value="P:negative regulation of DNA-templated transcription"/>
    <property type="evidence" value="ECO:0007669"/>
    <property type="project" value="TreeGrafter"/>
</dbReference>
<evidence type="ECO:0000256" key="1">
    <source>
        <dbReference type="ARBA" id="ARBA00023015"/>
    </source>
</evidence>
<evidence type="ECO:0000259" key="4">
    <source>
        <dbReference type="PROSITE" id="PS51077"/>
    </source>
</evidence>
<accession>A0A446D0J5</accession>
<dbReference type="InterPro" id="IPR014757">
    <property type="entry name" value="Tscrpt_reg_IclR_C"/>
</dbReference>
<evidence type="ECO:0000259" key="5">
    <source>
        <dbReference type="PROSITE" id="PS51078"/>
    </source>
</evidence>
<dbReference type="Proteomes" id="UP000289465">
    <property type="component" value="Unassembled WGS sequence"/>
</dbReference>
<dbReference type="InterPro" id="IPR050707">
    <property type="entry name" value="HTH_MetabolicPath_Reg"/>
</dbReference>
<dbReference type="AlphaFoldDB" id="A0A446D0J5"/>
<dbReference type="PROSITE" id="PS51077">
    <property type="entry name" value="HTH_ICLR"/>
    <property type="match status" value="1"/>
</dbReference>
<dbReference type="GO" id="GO:0003677">
    <property type="term" value="F:DNA binding"/>
    <property type="evidence" value="ECO:0007669"/>
    <property type="project" value="UniProtKB-KW"/>
</dbReference>
<dbReference type="EMBL" id="UFQC01000058">
    <property type="protein sequence ID" value="SSW73641.1"/>
    <property type="molecule type" value="Genomic_DNA"/>
</dbReference>
<dbReference type="Pfam" id="PF09339">
    <property type="entry name" value="HTH_IclR"/>
    <property type="match status" value="1"/>
</dbReference>
<evidence type="ECO:0000256" key="2">
    <source>
        <dbReference type="ARBA" id="ARBA00023125"/>
    </source>
</evidence>
<protein>
    <submittedName>
        <fullName evidence="6">HTH-type transcriptional regulator TsaQ1/TsaQ2</fullName>
    </submittedName>
</protein>
<organism evidence="6 7">
    <name type="scientific">Achromobacter veterisilvae</name>
    <dbReference type="NCBI Taxonomy" id="2069367"/>
    <lineage>
        <taxon>Bacteria</taxon>
        <taxon>Pseudomonadati</taxon>
        <taxon>Pseudomonadota</taxon>
        <taxon>Betaproteobacteria</taxon>
        <taxon>Burkholderiales</taxon>
        <taxon>Alcaligenaceae</taxon>
        <taxon>Achromobacter</taxon>
    </lineage>
</organism>
<sequence length="270" mass="29850">MVTINLPGSIDPHDLATDRHFAMNLARGVEVLRAFSAQNALLGNREISVITGLPKATVSRLTYTLTLLGLLDRETESQKFRLAAGILSLGHPFLASMQVRQLARPLMVELARRSGCTVNLGMRDRANVVYIDSIRPDAGNAHLPDIGATYPLMASAMGRALIFSAPEQERKTMLNFLRVHNSEMFATFKGALEKDRKLWDKHRYCHNAGDWRSEIHAVAVPIRPPGLAAPALAMNCTLYAHRDALERLPKEVVPMLKDAVRQLEAAQGLL</sequence>
<keyword evidence="3" id="KW-0804">Transcription</keyword>
<evidence type="ECO:0000313" key="6">
    <source>
        <dbReference type="EMBL" id="SSW73641.1"/>
    </source>
</evidence>